<dbReference type="GO" id="GO:0003677">
    <property type="term" value="F:DNA binding"/>
    <property type="evidence" value="ECO:0007669"/>
    <property type="project" value="UniProtKB-KW"/>
</dbReference>
<evidence type="ECO:0000256" key="1">
    <source>
        <dbReference type="ARBA" id="ARBA00023125"/>
    </source>
</evidence>
<dbReference type="InterPro" id="IPR000551">
    <property type="entry name" value="MerR-type_HTH_dom"/>
</dbReference>
<evidence type="ECO:0000313" key="5">
    <source>
        <dbReference type="Proteomes" id="UP000823485"/>
    </source>
</evidence>
<keyword evidence="5" id="KW-1185">Reference proteome</keyword>
<dbReference type="PANTHER" id="PTHR30204:SF96">
    <property type="entry name" value="CHROMOSOME-ANCHORING PROTEIN RACA"/>
    <property type="match status" value="1"/>
</dbReference>
<dbReference type="InterPro" id="IPR047057">
    <property type="entry name" value="MerR_fam"/>
</dbReference>
<feature type="coiled-coil region" evidence="2">
    <location>
        <begin position="75"/>
        <end position="105"/>
    </location>
</feature>
<accession>A0ABS2R8I1</accession>
<proteinExistence type="predicted"/>
<gene>
    <name evidence="4" type="ORF">JOC94_002957</name>
</gene>
<name>A0ABS2R8I1_9BACI</name>
<dbReference type="CDD" id="cd01106">
    <property type="entry name" value="HTH_TipAL-Mta"/>
    <property type="match status" value="1"/>
</dbReference>
<organism evidence="4 5">
    <name type="scientific">Siminovitchia thermophila</name>
    <dbReference type="NCBI Taxonomy" id="1245522"/>
    <lineage>
        <taxon>Bacteria</taxon>
        <taxon>Bacillati</taxon>
        <taxon>Bacillota</taxon>
        <taxon>Bacilli</taxon>
        <taxon>Bacillales</taxon>
        <taxon>Bacillaceae</taxon>
        <taxon>Siminovitchia</taxon>
    </lineage>
</organism>
<dbReference type="InterPro" id="IPR009061">
    <property type="entry name" value="DNA-bd_dom_put_sf"/>
</dbReference>
<dbReference type="RefSeq" id="WP_077113661.1">
    <property type="nucleotide sequence ID" value="NZ_JAFBFH010000020.1"/>
</dbReference>
<keyword evidence="2" id="KW-0175">Coiled coil</keyword>
<evidence type="ECO:0000256" key="2">
    <source>
        <dbReference type="SAM" id="Coils"/>
    </source>
</evidence>
<dbReference type="Pfam" id="PF13411">
    <property type="entry name" value="MerR_1"/>
    <property type="match status" value="1"/>
</dbReference>
<sequence length="248" mass="28865">MLSIKEVKKRTGVTVRTLRYYDQIGLLLPAGKTEGGHRLYGERELIKLQEIQFLKSLGFSLGEIKEMLSNERNWTECLQDQLTFVSNEKKKLEQMEMTLQGLLNEIAIDGEVDLLKVQHLIKLYTKDPNSRDIYRKQVFNESEMELLRQLPNINRTDPDTLEWISLLAQLKKHMDKGPEAPQIQKIIRRVFEKSEEAFGNNDEFLEKVWQVRKSPEASEKAGFYPIEPEVLDFFEAASDIYLSKKGDL</sequence>
<dbReference type="EMBL" id="JAFBFH010000020">
    <property type="protein sequence ID" value="MBM7715946.1"/>
    <property type="molecule type" value="Genomic_DNA"/>
</dbReference>
<evidence type="ECO:0000259" key="3">
    <source>
        <dbReference type="PROSITE" id="PS50937"/>
    </source>
</evidence>
<reference evidence="4 5" key="1">
    <citation type="submission" date="2021-01" db="EMBL/GenBank/DDBJ databases">
        <title>Genomic Encyclopedia of Type Strains, Phase IV (KMG-IV): sequencing the most valuable type-strain genomes for metagenomic binning, comparative biology and taxonomic classification.</title>
        <authorList>
            <person name="Goeker M."/>
        </authorList>
    </citation>
    <scope>NUCLEOTIDE SEQUENCE [LARGE SCALE GENOMIC DNA]</scope>
    <source>
        <strain evidence="4 5">DSM 105453</strain>
    </source>
</reference>
<dbReference type="Gene3D" id="1.10.1660.10">
    <property type="match status" value="1"/>
</dbReference>
<evidence type="ECO:0000313" key="4">
    <source>
        <dbReference type="EMBL" id="MBM7715946.1"/>
    </source>
</evidence>
<dbReference type="Proteomes" id="UP000823485">
    <property type="component" value="Unassembled WGS sequence"/>
</dbReference>
<dbReference type="PANTHER" id="PTHR30204">
    <property type="entry name" value="REDOX-CYCLING DRUG-SENSING TRANSCRIPTIONAL ACTIVATOR SOXR"/>
    <property type="match status" value="1"/>
</dbReference>
<feature type="domain" description="HTH merR-type" evidence="3">
    <location>
        <begin position="1"/>
        <end position="70"/>
    </location>
</feature>
<keyword evidence="1 4" id="KW-0238">DNA-binding</keyword>
<dbReference type="PRINTS" id="PR00040">
    <property type="entry name" value="HTHMERR"/>
</dbReference>
<comment type="caution">
    <text evidence="4">The sequence shown here is derived from an EMBL/GenBank/DDBJ whole genome shotgun (WGS) entry which is preliminary data.</text>
</comment>
<dbReference type="SUPFAM" id="SSF46955">
    <property type="entry name" value="Putative DNA-binding domain"/>
    <property type="match status" value="1"/>
</dbReference>
<dbReference type="PROSITE" id="PS50937">
    <property type="entry name" value="HTH_MERR_2"/>
    <property type="match status" value="1"/>
</dbReference>
<protein>
    <submittedName>
        <fullName evidence="4">DNA-binding transcriptional MerR regulator</fullName>
    </submittedName>
</protein>
<dbReference type="SMART" id="SM00422">
    <property type="entry name" value="HTH_MERR"/>
    <property type="match status" value="1"/>
</dbReference>